<evidence type="ECO:0000259" key="2">
    <source>
        <dbReference type="Pfam" id="PF07589"/>
    </source>
</evidence>
<evidence type="ECO:0000313" key="3">
    <source>
        <dbReference type="EMBL" id="NWK54126.1"/>
    </source>
</evidence>
<dbReference type="AlphaFoldDB" id="A0A851G9N1"/>
<keyword evidence="4" id="KW-1185">Reference proteome</keyword>
<dbReference type="RefSeq" id="WP_178930670.1">
    <property type="nucleotide sequence ID" value="NZ_JACBAZ010000001.1"/>
</dbReference>
<feature type="chain" id="PRO_5032390295" evidence="1">
    <location>
        <begin position="20"/>
        <end position="276"/>
    </location>
</feature>
<accession>A0A851G9N1</accession>
<evidence type="ECO:0000313" key="4">
    <source>
        <dbReference type="Proteomes" id="UP000557872"/>
    </source>
</evidence>
<keyword evidence="1" id="KW-0732">Signal</keyword>
<dbReference type="Pfam" id="PF13385">
    <property type="entry name" value="Laminin_G_3"/>
    <property type="match status" value="1"/>
</dbReference>
<gene>
    <name evidence="3" type="ORF">HW115_00765</name>
</gene>
<dbReference type="InterPro" id="IPR013320">
    <property type="entry name" value="ConA-like_dom_sf"/>
</dbReference>
<comment type="caution">
    <text evidence="3">The sequence shown here is derived from an EMBL/GenBank/DDBJ whole genome shotgun (WGS) entry which is preliminary data.</text>
</comment>
<evidence type="ECO:0000256" key="1">
    <source>
        <dbReference type="SAM" id="SignalP"/>
    </source>
</evidence>
<protein>
    <submittedName>
        <fullName evidence="3">PEP-CTERM sorting domain-containing protein</fullName>
    </submittedName>
</protein>
<dbReference type="SUPFAM" id="SSF49899">
    <property type="entry name" value="Concanavalin A-like lectins/glucanases"/>
    <property type="match status" value="1"/>
</dbReference>
<feature type="domain" description="Ice-binding protein C-terminal" evidence="2">
    <location>
        <begin position="254"/>
        <end position="275"/>
    </location>
</feature>
<feature type="signal peptide" evidence="1">
    <location>
        <begin position="1"/>
        <end position="19"/>
    </location>
</feature>
<dbReference type="NCBIfam" id="TIGR02595">
    <property type="entry name" value="PEP_CTERM"/>
    <property type="match status" value="1"/>
</dbReference>
<dbReference type="InterPro" id="IPR013424">
    <property type="entry name" value="Ice-binding_C"/>
</dbReference>
<dbReference type="Proteomes" id="UP000557872">
    <property type="component" value="Unassembled WGS sequence"/>
</dbReference>
<sequence>MKIRYTIATLAASSLVTHATTLIQYGFDFTSGTVASQNGGVVTDDSGNAHHGGVKFNTPVYSSNIPTGTQNVTGVGSLDVSGGHHTIASTQNDSDIFSISEMVANGGLTVEVWANQSNSGNGGNAKIIAIGGAFDIEMDSTGISTFVNSSGNGVASFTNALADRAGTWMHVAAVIDNFVVDGGSHDFDLKLYINGTLQDSVAYNDVTPSFALGRQIGIGSQAHSGSGDFRYDGLIYEPRISYGAVAPADFTIVVPEPASSVFLGLGGLALILRRRK</sequence>
<name>A0A851G9N1_9BACT</name>
<organism evidence="3 4">
    <name type="scientific">Oceaniferula marina</name>
    <dbReference type="NCBI Taxonomy" id="2748318"/>
    <lineage>
        <taxon>Bacteria</taxon>
        <taxon>Pseudomonadati</taxon>
        <taxon>Verrucomicrobiota</taxon>
        <taxon>Verrucomicrobiia</taxon>
        <taxon>Verrucomicrobiales</taxon>
        <taxon>Verrucomicrobiaceae</taxon>
        <taxon>Oceaniferula</taxon>
    </lineage>
</organism>
<reference evidence="3 4" key="1">
    <citation type="submission" date="2020-07" db="EMBL/GenBank/DDBJ databases">
        <title>Roseicoccus Jingziensis gen. nov., sp. nov., isolated from coastal seawater.</title>
        <authorList>
            <person name="Feng X."/>
        </authorList>
    </citation>
    <scope>NUCLEOTIDE SEQUENCE [LARGE SCALE GENOMIC DNA]</scope>
    <source>
        <strain evidence="3 4">N1E253</strain>
    </source>
</reference>
<proteinExistence type="predicted"/>
<dbReference type="Pfam" id="PF07589">
    <property type="entry name" value="PEP-CTERM"/>
    <property type="match status" value="1"/>
</dbReference>
<dbReference type="Gene3D" id="2.60.120.200">
    <property type="match status" value="1"/>
</dbReference>
<dbReference type="EMBL" id="JACBAZ010000001">
    <property type="protein sequence ID" value="NWK54126.1"/>
    <property type="molecule type" value="Genomic_DNA"/>
</dbReference>